<keyword evidence="1" id="KW-0732">Signal</keyword>
<protein>
    <submittedName>
        <fullName evidence="2">Uncharacterized protein</fullName>
    </submittedName>
</protein>
<evidence type="ECO:0000256" key="1">
    <source>
        <dbReference type="SAM" id="SignalP"/>
    </source>
</evidence>
<evidence type="ECO:0000313" key="2">
    <source>
        <dbReference type="EMBL" id="MDN8621053.1"/>
    </source>
</evidence>
<dbReference type="Proteomes" id="UP001174347">
    <property type="component" value="Unassembled WGS sequence"/>
</dbReference>
<sequence length="51" mass="5196">MQAALATLLTPFVLSSSIFGAGPTPGELPETTAYASPVDIAFGCPAPWCVK</sequence>
<gene>
    <name evidence="2" type="ORF">Q0N36_10790</name>
</gene>
<name>A0ABT8Q8C5_9CORY</name>
<organism evidence="2 3">
    <name type="scientific">Corynebacterium kefirresidentii</name>
    <dbReference type="NCBI Taxonomy" id="1979527"/>
    <lineage>
        <taxon>Bacteria</taxon>
        <taxon>Bacillati</taxon>
        <taxon>Actinomycetota</taxon>
        <taxon>Actinomycetes</taxon>
        <taxon>Mycobacteriales</taxon>
        <taxon>Corynebacteriaceae</taxon>
        <taxon>Corynebacterium</taxon>
    </lineage>
</organism>
<comment type="caution">
    <text evidence="2">The sequence shown here is derived from an EMBL/GenBank/DDBJ whole genome shotgun (WGS) entry which is preliminary data.</text>
</comment>
<proteinExistence type="predicted"/>
<feature type="signal peptide" evidence="1">
    <location>
        <begin position="1"/>
        <end position="20"/>
    </location>
</feature>
<accession>A0ABT8Q8C5</accession>
<keyword evidence="3" id="KW-1185">Reference proteome</keyword>
<dbReference type="EMBL" id="JAUKFM010000009">
    <property type="protein sequence ID" value="MDN8621053.1"/>
    <property type="molecule type" value="Genomic_DNA"/>
</dbReference>
<dbReference type="RefSeq" id="WP_167371314.1">
    <property type="nucleotide sequence ID" value="NZ_JAUKFK010000006.1"/>
</dbReference>
<feature type="chain" id="PRO_5047335280" evidence="1">
    <location>
        <begin position="21"/>
        <end position="51"/>
    </location>
</feature>
<reference evidence="2" key="1">
    <citation type="submission" date="2023-07" db="EMBL/GenBank/DDBJ databases">
        <title>Insights into the diversity of cutaneous corynebacteria.</title>
        <authorList>
            <person name="Bruggemann H."/>
            <person name="Poehlein A."/>
        </authorList>
    </citation>
    <scope>NUCLEOTIDE SEQUENCE</scope>
    <source>
        <strain evidence="2">P7_F1</strain>
    </source>
</reference>
<evidence type="ECO:0000313" key="3">
    <source>
        <dbReference type="Proteomes" id="UP001174347"/>
    </source>
</evidence>